<evidence type="ECO:0000313" key="3">
    <source>
        <dbReference type="Proteomes" id="UP000325440"/>
    </source>
</evidence>
<dbReference type="PROSITE" id="PS50878">
    <property type="entry name" value="RT_POL"/>
    <property type="match status" value="1"/>
</dbReference>
<dbReference type="Proteomes" id="UP000325440">
    <property type="component" value="Unassembled WGS sequence"/>
</dbReference>
<evidence type="ECO:0000259" key="1">
    <source>
        <dbReference type="PROSITE" id="PS50878"/>
    </source>
</evidence>
<gene>
    <name evidence="2" type="ORF">CINCED_3A022871</name>
</gene>
<accession>A0A5E4MSQ4</accession>
<name>A0A5E4MSQ4_9HEMI</name>
<keyword evidence="2" id="KW-0695">RNA-directed DNA polymerase</keyword>
<dbReference type="PANTHER" id="PTHR19446">
    <property type="entry name" value="REVERSE TRANSCRIPTASES"/>
    <property type="match status" value="1"/>
</dbReference>
<evidence type="ECO:0000313" key="2">
    <source>
        <dbReference type="EMBL" id="VVC35302.1"/>
    </source>
</evidence>
<organism evidence="2 3">
    <name type="scientific">Cinara cedri</name>
    <dbReference type="NCBI Taxonomy" id="506608"/>
    <lineage>
        <taxon>Eukaryota</taxon>
        <taxon>Metazoa</taxon>
        <taxon>Ecdysozoa</taxon>
        <taxon>Arthropoda</taxon>
        <taxon>Hexapoda</taxon>
        <taxon>Insecta</taxon>
        <taxon>Pterygota</taxon>
        <taxon>Neoptera</taxon>
        <taxon>Paraneoptera</taxon>
        <taxon>Hemiptera</taxon>
        <taxon>Sternorrhyncha</taxon>
        <taxon>Aphidomorpha</taxon>
        <taxon>Aphidoidea</taxon>
        <taxon>Aphididae</taxon>
        <taxon>Lachninae</taxon>
        <taxon>Cinara</taxon>
    </lineage>
</organism>
<reference evidence="2 3" key="1">
    <citation type="submission" date="2019-08" db="EMBL/GenBank/DDBJ databases">
        <authorList>
            <person name="Alioto T."/>
            <person name="Alioto T."/>
            <person name="Gomez Garrido J."/>
        </authorList>
    </citation>
    <scope>NUCLEOTIDE SEQUENCE [LARGE SCALE GENOMIC DNA]</scope>
</reference>
<protein>
    <submittedName>
        <fullName evidence="2">Reverse transcriptase domain</fullName>
    </submittedName>
</protein>
<proteinExistence type="predicted"/>
<dbReference type="GO" id="GO:0003964">
    <property type="term" value="F:RNA-directed DNA polymerase activity"/>
    <property type="evidence" value="ECO:0007669"/>
    <property type="project" value="UniProtKB-KW"/>
</dbReference>
<dbReference type="Pfam" id="PF00078">
    <property type="entry name" value="RVT_1"/>
    <property type="match status" value="1"/>
</dbReference>
<sequence length="137" mass="15913">MLSIWKHAQVTNKTNKLNIHKPGKPLENPSSYRPISLLSVVGKLFKKILLKRISKIVTDNKIIPDFQFSFKSKHSTIHQLHRVVDQISLAFESKKICIGIFLDIAQAFDRVWHPDLPFKLKSFLPTPYYLLIKSYLN</sequence>
<keyword evidence="2" id="KW-0808">Transferase</keyword>
<dbReference type="InterPro" id="IPR000477">
    <property type="entry name" value="RT_dom"/>
</dbReference>
<feature type="domain" description="Reverse transcriptase" evidence="1">
    <location>
        <begin position="1"/>
        <end position="137"/>
    </location>
</feature>
<keyword evidence="2" id="KW-0548">Nucleotidyltransferase</keyword>
<keyword evidence="3" id="KW-1185">Reference proteome</keyword>
<dbReference type="EMBL" id="CABPRJ010001369">
    <property type="protein sequence ID" value="VVC35302.1"/>
    <property type="molecule type" value="Genomic_DNA"/>
</dbReference>
<dbReference type="AlphaFoldDB" id="A0A5E4MSQ4"/>
<dbReference type="OrthoDB" id="6621417at2759"/>